<organism evidence="10 11">
    <name type="scientific">Synchytrium endobioticum</name>
    <dbReference type="NCBI Taxonomy" id="286115"/>
    <lineage>
        <taxon>Eukaryota</taxon>
        <taxon>Fungi</taxon>
        <taxon>Fungi incertae sedis</taxon>
        <taxon>Chytridiomycota</taxon>
        <taxon>Chytridiomycota incertae sedis</taxon>
        <taxon>Chytridiomycetes</taxon>
        <taxon>Synchytriales</taxon>
        <taxon>Synchytriaceae</taxon>
        <taxon>Synchytrium</taxon>
    </lineage>
</organism>
<evidence type="ECO:0000259" key="8">
    <source>
        <dbReference type="Pfam" id="PF11701"/>
    </source>
</evidence>
<accession>A0A507D8D7</accession>
<dbReference type="PANTHER" id="PTHR45994:SF1">
    <property type="entry name" value="FI21225P1"/>
    <property type="match status" value="1"/>
</dbReference>
<evidence type="ECO:0000256" key="7">
    <source>
        <dbReference type="PROSITE-ProRule" id="PRU00339"/>
    </source>
</evidence>
<evidence type="ECO:0000313" key="12">
    <source>
        <dbReference type="Proteomes" id="UP000320475"/>
    </source>
</evidence>
<dbReference type="InterPro" id="IPR011989">
    <property type="entry name" value="ARM-like"/>
</dbReference>
<dbReference type="InterPro" id="IPR016024">
    <property type="entry name" value="ARM-type_fold"/>
</dbReference>
<dbReference type="GO" id="GO:0030154">
    <property type="term" value="P:cell differentiation"/>
    <property type="evidence" value="ECO:0007669"/>
    <property type="project" value="UniProtKB-KW"/>
</dbReference>
<keyword evidence="4" id="KW-0517">Myogenesis</keyword>
<dbReference type="OrthoDB" id="199930at2759"/>
<dbReference type="Proteomes" id="UP000320475">
    <property type="component" value="Unassembled WGS sequence"/>
</dbReference>
<protein>
    <recommendedName>
        <fullName evidence="8">UNC-45/Cro1/She4 central domain-containing protein</fullName>
    </recommendedName>
</protein>
<keyword evidence="6" id="KW-0143">Chaperone</keyword>
<comment type="subcellular location">
    <subcellularLocation>
        <location evidence="1">Cytoplasm</location>
        <location evidence="1">Perinuclear region</location>
    </subcellularLocation>
</comment>
<evidence type="ECO:0000313" key="10">
    <source>
        <dbReference type="EMBL" id="TPX47681.1"/>
    </source>
</evidence>
<keyword evidence="11" id="KW-1185">Reference proteome</keyword>
<dbReference type="PANTHER" id="PTHR45994">
    <property type="entry name" value="FI21225P1"/>
    <property type="match status" value="1"/>
</dbReference>
<evidence type="ECO:0000256" key="3">
    <source>
        <dbReference type="ARBA" id="ARBA00022490"/>
    </source>
</evidence>
<dbReference type="SUPFAM" id="SSF48371">
    <property type="entry name" value="ARM repeat"/>
    <property type="match status" value="2"/>
</dbReference>
<dbReference type="GO" id="GO:0048471">
    <property type="term" value="C:perinuclear region of cytoplasm"/>
    <property type="evidence" value="ECO:0007669"/>
    <property type="project" value="UniProtKB-SubCell"/>
</dbReference>
<proteinExistence type="predicted"/>
<keyword evidence="7" id="KW-0802">TPR repeat</keyword>
<comment type="caution">
    <text evidence="10">The sequence shown here is derived from an EMBL/GenBank/DDBJ whole genome shotgun (WGS) entry which is preliminary data.</text>
</comment>
<evidence type="ECO:0000256" key="1">
    <source>
        <dbReference type="ARBA" id="ARBA00004556"/>
    </source>
</evidence>
<dbReference type="Pfam" id="PF11701">
    <property type="entry name" value="UNC45-central"/>
    <property type="match status" value="1"/>
</dbReference>
<evidence type="ECO:0000256" key="4">
    <source>
        <dbReference type="ARBA" id="ARBA00022541"/>
    </source>
</evidence>
<evidence type="ECO:0000256" key="2">
    <source>
        <dbReference type="ARBA" id="ARBA00022473"/>
    </source>
</evidence>
<evidence type="ECO:0000313" key="11">
    <source>
        <dbReference type="Proteomes" id="UP000317494"/>
    </source>
</evidence>
<dbReference type="Gene3D" id="1.25.40.10">
    <property type="entry name" value="Tetratricopeptide repeat domain"/>
    <property type="match status" value="1"/>
</dbReference>
<gene>
    <name evidence="9" type="ORF">SeLEV6574_g04910</name>
    <name evidence="10" type="ORF">SeMB42_g03247</name>
</gene>
<dbReference type="GO" id="GO:0051879">
    <property type="term" value="F:Hsp90 protein binding"/>
    <property type="evidence" value="ECO:0007669"/>
    <property type="project" value="TreeGrafter"/>
</dbReference>
<keyword evidence="2" id="KW-0217">Developmental protein</keyword>
<dbReference type="Proteomes" id="UP000317494">
    <property type="component" value="Unassembled WGS sequence"/>
</dbReference>
<feature type="domain" description="UNC-45/Cro1/She4 central" evidence="8">
    <location>
        <begin position="276"/>
        <end position="425"/>
    </location>
</feature>
<dbReference type="PROSITE" id="PS50005">
    <property type="entry name" value="TPR"/>
    <property type="match status" value="1"/>
</dbReference>
<feature type="repeat" description="TPR" evidence="7">
    <location>
        <begin position="37"/>
        <end position="70"/>
    </location>
</feature>
<dbReference type="EMBL" id="QEAM01000212">
    <property type="protein sequence ID" value="TPX43689.1"/>
    <property type="molecule type" value="Genomic_DNA"/>
</dbReference>
<dbReference type="Gene3D" id="1.25.10.10">
    <property type="entry name" value="Leucine-rich Repeat Variant"/>
    <property type="match status" value="2"/>
</dbReference>
<dbReference type="STRING" id="286115.A0A507D8D7"/>
<evidence type="ECO:0000313" key="9">
    <source>
        <dbReference type="EMBL" id="TPX43689.1"/>
    </source>
</evidence>
<dbReference type="InterPro" id="IPR019734">
    <property type="entry name" value="TPR_rpt"/>
</dbReference>
<dbReference type="SMART" id="SM00028">
    <property type="entry name" value="TPR"/>
    <property type="match status" value="1"/>
</dbReference>
<dbReference type="SUPFAM" id="SSF48452">
    <property type="entry name" value="TPR-like"/>
    <property type="match status" value="1"/>
</dbReference>
<evidence type="ECO:0000256" key="6">
    <source>
        <dbReference type="ARBA" id="ARBA00023186"/>
    </source>
</evidence>
<dbReference type="EMBL" id="QEAN01000112">
    <property type="protein sequence ID" value="TPX47681.1"/>
    <property type="molecule type" value="Genomic_DNA"/>
</dbReference>
<sequence>MAMARSDQDDDDDRFNPDIQHLGQLLEDSSLTATAKTDTLLKRASLYESKGDYERALRDIRTCLSIDKSNADALEAAQKLVRLTAEKSSSSPLASISNMLLIAAAHSTSDSSIGDSQRNEVVQRLIILSHDSSGALSIGKHGGVELLMPIIMTLPPSSLRPKLIVMLSNLSQVPELASRILSYIDSSSVKLLLASSDDNAEKLAADLLGRCVLKCLPQLKSQAGLRESAIIAVEALSNLASDTTKDEQSRLAGIKGLITAIGDEDAAMLYLHSEDFSDLLGCVGDKHDSIKQLIALAVARFIDNTSTKQEDGISERLYRLVANWVDSDKKGEKAQGLLALSAIFQARPSIGSSILLKQGFVENLMEVIEFEGEDVQLATVETLSSSCTDKACRALVASRCAAFLLTLTSHHNAALRTAASICLIKCMFADKELEKRMLQQADKSVSDFGSVIQSTGTNVDESLKVNAVEALAFLSTHGIVKERIAKDGSLLAALFKLASWTDKKAVQYGIASIIANLTAFRRRATAEEQQILKLRAMAERQPEPTVDPLDDNSVVEKRCALVAKTGGVNALVTLSKGASPALREMAAQAFLSIATDKNLRGLVVQQGGVKCLVSLASEGTPESIAHAAQALAKVAITSDPNVAFSGQRAAELVRPLVTLCGSESELCQFEGLMALTNLASMDDNIRGRIVAAKGVSVMETLQFSDNIMIRRTATEALCNMMFEPSVFTAYATATSSSKLRMLVALSDAEDFETRRAASGALAILSQHPNACRNINVEGRGPEIAASTLEPDVEVDVQLRGIEIVKNMAAAGPEVAKKLIAHGALGKLKRLLASDNQGVALGAAATLNALKEAGIE</sequence>
<evidence type="ECO:0000256" key="5">
    <source>
        <dbReference type="ARBA" id="ARBA00022782"/>
    </source>
</evidence>
<name>A0A507D8D7_9FUNG</name>
<dbReference type="AlphaFoldDB" id="A0A507D8D7"/>
<reference evidence="11 12" key="1">
    <citation type="journal article" date="2019" name="Sci. Rep.">
        <title>Comparative genomics of chytrid fungi reveal insights into the obligate biotrophic and pathogenic lifestyle of Synchytrium endobioticum.</title>
        <authorList>
            <person name="van de Vossenberg B.T.L.H."/>
            <person name="Warris S."/>
            <person name="Nguyen H.D.T."/>
            <person name="van Gent-Pelzer M.P.E."/>
            <person name="Joly D.L."/>
            <person name="van de Geest H.C."/>
            <person name="Bonants P.J.M."/>
            <person name="Smith D.S."/>
            <person name="Levesque C.A."/>
            <person name="van der Lee T.A.J."/>
        </authorList>
    </citation>
    <scope>NUCLEOTIDE SEQUENCE [LARGE SCALE GENOMIC DNA]</scope>
    <source>
        <strain evidence="9 12">LEV6574</strain>
        <strain evidence="10 11">MB42</strain>
    </source>
</reference>
<dbReference type="InterPro" id="IPR011990">
    <property type="entry name" value="TPR-like_helical_dom_sf"/>
</dbReference>
<dbReference type="InterPro" id="IPR024660">
    <property type="entry name" value="UCS_central_dom"/>
</dbReference>
<keyword evidence="3" id="KW-0963">Cytoplasm</keyword>
<keyword evidence="5" id="KW-0221">Differentiation</keyword>
<dbReference type="VEuPathDB" id="FungiDB:SeMB42_g03247"/>